<name>A0A662DEI0_UNCAE</name>
<evidence type="ECO:0008006" key="4">
    <source>
        <dbReference type="Google" id="ProtNLM"/>
    </source>
</evidence>
<reference evidence="2 3" key="1">
    <citation type="submission" date="2018-06" db="EMBL/GenBank/DDBJ databases">
        <title>Extensive metabolic versatility and redundancy in microbially diverse, dynamic hydrothermal sediments.</title>
        <authorList>
            <person name="Dombrowski N."/>
            <person name="Teske A."/>
            <person name="Baker B.J."/>
        </authorList>
    </citation>
    <scope>NUCLEOTIDE SEQUENCE [LARGE SCALE GENOMIC DNA]</scope>
    <source>
        <strain evidence="2">B3_G15</strain>
    </source>
</reference>
<proteinExistence type="predicted"/>
<protein>
    <recommendedName>
        <fullName evidence="4">DUF3996 domain-containing protein</fullName>
    </recommendedName>
</protein>
<evidence type="ECO:0000256" key="1">
    <source>
        <dbReference type="SAM" id="SignalP"/>
    </source>
</evidence>
<evidence type="ECO:0000313" key="2">
    <source>
        <dbReference type="EMBL" id="RLE14224.1"/>
    </source>
</evidence>
<gene>
    <name evidence="2" type="ORF">DRJ04_02800</name>
</gene>
<comment type="caution">
    <text evidence="2">The sequence shown here is derived from an EMBL/GenBank/DDBJ whole genome shotgun (WGS) entry which is preliminary data.</text>
</comment>
<keyword evidence="1" id="KW-0732">Signal</keyword>
<dbReference type="Proteomes" id="UP000280417">
    <property type="component" value="Unassembled WGS sequence"/>
</dbReference>
<organism evidence="2 3">
    <name type="scientific">Aerophobetes bacterium</name>
    <dbReference type="NCBI Taxonomy" id="2030807"/>
    <lineage>
        <taxon>Bacteria</taxon>
        <taxon>Candidatus Aerophobota</taxon>
    </lineage>
</organism>
<dbReference type="AlphaFoldDB" id="A0A662DEI0"/>
<evidence type="ECO:0000313" key="3">
    <source>
        <dbReference type="Proteomes" id="UP000280417"/>
    </source>
</evidence>
<feature type="chain" id="PRO_5025009859" description="DUF3996 domain-containing protein" evidence="1">
    <location>
        <begin position="26"/>
        <end position="162"/>
    </location>
</feature>
<sequence>MKKVRKIEIVLSLLFFLTLSQVVVASENPEQYPSRGSFGIGMVIPAGITLKYWTSSVNGLDLKLGWGQDKEKSRLCFDYLWHNFNFFEESKSQKLAFYYGLGGKLHFGEYNDYIGLRMVFGVSYIFPTTPFDLFLELSPTLLLSPETNFETDAGIGLRYFFR</sequence>
<dbReference type="EMBL" id="QMQA01000054">
    <property type="protein sequence ID" value="RLE14224.1"/>
    <property type="molecule type" value="Genomic_DNA"/>
</dbReference>
<accession>A0A662DEI0</accession>
<feature type="signal peptide" evidence="1">
    <location>
        <begin position="1"/>
        <end position="25"/>
    </location>
</feature>